<dbReference type="EMBL" id="VYGV01000001">
    <property type="protein sequence ID" value="NWF43956.1"/>
    <property type="molecule type" value="Genomic_DNA"/>
</dbReference>
<dbReference type="PANTHER" id="PTHR24260:SF136">
    <property type="entry name" value="GH08193P-RELATED"/>
    <property type="match status" value="1"/>
</dbReference>
<dbReference type="GO" id="GO:0006508">
    <property type="term" value="P:proteolysis"/>
    <property type="evidence" value="ECO:0007669"/>
    <property type="project" value="UniProtKB-KW"/>
</dbReference>
<organism evidence="4 5">
    <name type="scientific">Hydrogenophaga aromaticivorans</name>
    <dbReference type="NCBI Taxonomy" id="2610898"/>
    <lineage>
        <taxon>Bacteria</taxon>
        <taxon>Pseudomonadati</taxon>
        <taxon>Pseudomonadota</taxon>
        <taxon>Betaproteobacteria</taxon>
        <taxon>Burkholderiales</taxon>
        <taxon>Comamonadaceae</taxon>
        <taxon>Hydrogenophaga</taxon>
    </lineage>
</organism>
<keyword evidence="2" id="KW-0645">Protease</keyword>
<dbReference type="SMART" id="SM00020">
    <property type="entry name" value="Tryp_SPc"/>
    <property type="match status" value="1"/>
</dbReference>
<dbReference type="Proteomes" id="UP000545507">
    <property type="component" value="Unassembled WGS sequence"/>
</dbReference>
<evidence type="ECO:0000259" key="3">
    <source>
        <dbReference type="PROSITE" id="PS50240"/>
    </source>
</evidence>
<dbReference type="SUPFAM" id="SSF50494">
    <property type="entry name" value="Trypsin-like serine proteases"/>
    <property type="match status" value="1"/>
</dbReference>
<dbReference type="Gene3D" id="2.40.10.10">
    <property type="entry name" value="Trypsin-like serine proteases"/>
    <property type="match status" value="1"/>
</dbReference>
<dbReference type="PROSITE" id="PS50240">
    <property type="entry name" value="TRYPSIN_DOM"/>
    <property type="match status" value="1"/>
</dbReference>
<dbReference type="AlphaFoldDB" id="A0A7Y8GSB0"/>
<dbReference type="Pfam" id="PF00089">
    <property type="entry name" value="Trypsin"/>
    <property type="match status" value="1"/>
</dbReference>
<dbReference type="PRINTS" id="PR00722">
    <property type="entry name" value="CHYMOTRYPSIN"/>
</dbReference>
<sequence>MGEDMKHGFKYLGVVMALLLAGCGGGGDDVSLPSAAELCGSVGVQPKIANGSNCASPEKTPVILLVVVGAGGNSSICSGVLLTPVKVLTAAHCVPAGTSRVAAAVWRADGSVKALNASGWVAHPGFAQNSSGYVNDAAVVTLPAAMPNPTMPLLVSQPSSVGDGVFLSGWGGPGFEFAVGYASLTSVNENHVGFTYTGALSNACAGDSGGPVYRAAGGRQGVVGLTSSGTAANCEVGDRSLFTNTQGASVLGFIRSQAPGAAEI</sequence>
<keyword evidence="2" id="KW-0378">Hydrolase</keyword>
<dbReference type="GO" id="GO:0004252">
    <property type="term" value="F:serine-type endopeptidase activity"/>
    <property type="evidence" value="ECO:0007669"/>
    <property type="project" value="InterPro"/>
</dbReference>
<name>A0A7Y8GSB0_9BURK</name>
<proteinExistence type="predicted"/>
<dbReference type="PROSITE" id="PS00134">
    <property type="entry name" value="TRYPSIN_HIS"/>
    <property type="match status" value="1"/>
</dbReference>
<accession>A0A7Y8GSB0</accession>
<evidence type="ECO:0000256" key="1">
    <source>
        <dbReference type="ARBA" id="ARBA00023157"/>
    </source>
</evidence>
<dbReference type="PROSITE" id="PS00135">
    <property type="entry name" value="TRYPSIN_SER"/>
    <property type="match status" value="1"/>
</dbReference>
<dbReference type="PROSITE" id="PS51257">
    <property type="entry name" value="PROKAR_LIPOPROTEIN"/>
    <property type="match status" value="1"/>
</dbReference>
<keyword evidence="1" id="KW-1015">Disulfide bond</keyword>
<dbReference type="InterPro" id="IPR018114">
    <property type="entry name" value="TRYPSIN_HIS"/>
</dbReference>
<keyword evidence="5" id="KW-1185">Reference proteome</keyword>
<dbReference type="InterPro" id="IPR033116">
    <property type="entry name" value="TRYPSIN_SER"/>
</dbReference>
<dbReference type="InterPro" id="IPR051333">
    <property type="entry name" value="CLIP_Serine_Protease"/>
</dbReference>
<dbReference type="InterPro" id="IPR001254">
    <property type="entry name" value="Trypsin_dom"/>
</dbReference>
<gene>
    <name evidence="4" type="ORF">F3K02_01635</name>
</gene>
<comment type="caution">
    <text evidence="4">The sequence shown here is derived from an EMBL/GenBank/DDBJ whole genome shotgun (WGS) entry which is preliminary data.</text>
</comment>
<reference evidence="4 5" key="1">
    <citation type="submission" date="2019-09" db="EMBL/GenBank/DDBJ databases">
        <title>Hydrogenophaga aromatica sp. nov., isolated from a para-xylene-degrading enrichment culture.</title>
        <authorList>
            <person name="Tancsics A."/>
            <person name="Banerjee S."/>
        </authorList>
    </citation>
    <scope>NUCLEOTIDE SEQUENCE [LARGE SCALE GENOMIC DNA]</scope>
    <source>
        <strain evidence="4 5">D2P1</strain>
    </source>
</reference>
<evidence type="ECO:0000256" key="2">
    <source>
        <dbReference type="RuleBase" id="RU363034"/>
    </source>
</evidence>
<evidence type="ECO:0000313" key="4">
    <source>
        <dbReference type="EMBL" id="NWF43956.1"/>
    </source>
</evidence>
<evidence type="ECO:0000313" key="5">
    <source>
        <dbReference type="Proteomes" id="UP000545507"/>
    </source>
</evidence>
<dbReference type="InterPro" id="IPR009003">
    <property type="entry name" value="Peptidase_S1_PA"/>
</dbReference>
<dbReference type="PANTHER" id="PTHR24260">
    <property type="match status" value="1"/>
</dbReference>
<protein>
    <submittedName>
        <fullName evidence="4">S1 family peptidase</fullName>
    </submittedName>
</protein>
<keyword evidence="2" id="KW-0720">Serine protease</keyword>
<dbReference type="InterPro" id="IPR001314">
    <property type="entry name" value="Peptidase_S1A"/>
</dbReference>
<feature type="domain" description="Peptidase S1" evidence="3">
    <location>
        <begin position="48"/>
        <end position="259"/>
    </location>
</feature>
<dbReference type="InterPro" id="IPR043504">
    <property type="entry name" value="Peptidase_S1_PA_chymotrypsin"/>
</dbReference>